<sequence>MHWRIDDRRPTNSQSIFEEQSGKFQKPTKGDVFFLLQVFYAKEKEKRTPISEDEWLFEKNIEGKCSREISPFCDYSNTSSSILTTSDASSHTPPLERLLFLTYPCRHQLMLNVVRKSRSKLVRISENRNLSSTDEVTLSSGSASSETTSCLSSSSSVVTSAPIHRLVTRAEKKLEMIRHAWRKKQIASAHMRRRAEAILSYLSDGCSSEVKIRQVIGDSPDTSKALRILLKLEEIKRSGTGGRQDPYMYKIA</sequence>
<evidence type="ECO:0000313" key="3">
    <source>
        <dbReference type="EMBL" id="TYK02499.1"/>
    </source>
</evidence>
<gene>
    <name evidence="3" type="ORF">E5676_scaffold784G00230</name>
</gene>
<dbReference type="PANTHER" id="PTHR34799">
    <property type="entry name" value="OS07G0656300 PROTEIN"/>
    <property type="match status" value="1"/>
</dbReference>
<dbReference type="PANTHER" id="PTHR34799:SF2">
    <property type="entry name" value="OS07G0656300 PROTEIN"/>
    <property type="match status" value="1"/>
</dbReference>
<feature type="compositionally biased region" description="Basic and acidic residues" evidence="1">
    <location>
        <begin position="1"/>
        <end position="10"/>
    </location>
</feature>
<accession>A0A5D3BWK1</accession>
<proteinExistence type="predicted"/>
<evidence type="ECO:0000259" key="2">
    <source>
        <dbReference type="Pfam" id="PF25370"/>
    </source>
</evidence>
<organism evidence="3 4">
    <name type="scientific">Cucumis melo var. makuwa</name>
    <name type="common">Oriental melon</name>
    <dbReference type="NCBI Taxonomy" id="1194695"/>
    <lineage>
        <taxon>Eukaryota</taxon>
        <taxon>Viridiplantae</taxon>
        <taxon>Streptophyta</taxon>
        <taxon>Embryophyta</taxon>
        <taxon>Tracheophyta</taxon>
        <taxon>Spermatophyta</taxon>
        <taxon>Magnoliopsida</taxon>
        <taxon>eudicotyledons</taxon>
        <taxon>Gunneridae</taxon>
        <taxon>Pentapetalae</taxon>
        <taxon>rosids</taxon>
        <taxon>fabids</taxon>
        <taxon>Cucurbitales</taxon>
        <taxon>Cucurbitaceae</taxon>
        <taxon>Benincaseae</taxon>
        <taxon>Cucumis</taxon>
    </lineage>
</organism>
<dbReference type="Proteomes" id="UP000321947">
    <property type="component" value="Unassembled WGS sequence"/>
</dbReference>
<dbReference type="InterPro" id="IPR057523">
    <property type="entry name" value="HTH_74"/>
</dbReference>
<evidence type="ECO:0000256" key="1">
    <source>
        <dbReference type="SAM" id="MobiDB-lite"/>
    </source>
</evidence>
<dbReference type="Pfam" id="PF25370">
    <property type="entry name" value="HTH_74"/>
    <property type="match status" value="1"/>
</dbReference>
<feature type="domain" description="HTH three-helical bundle" evidence="2">
    <location>
        <begin position="188"/>
        <end position="228"/>
    </location>
</feature>
<name>A0A5D3BWK1_CUCMM</name>
<protein>
    <submittedName>
        <fullName evidence="3">Putative serine-rich protein</fullName>
    </submittedName>
</protein>
<evidence type="ECO:0000313" key="4">
    <source>
        <dbReference type="Proteomes" id="UP000321947"/>
    </source>
</evidence>
<comment type="caution">
    <text evidence="3">The sequence shown here is derived from an EMBL/GenBank/DDBJ whole genome shotgun (WGS) entry which is preliminary data.</text>
</comment>
<feature type="region of interest" description="Disordered" evidence="1">
    <location>
        <begin position="1"/>
        <end position="23"/>
    </location>
</feature>
<reference evidence="3 4" key="1">
    <citation type="submission" date="2019-08" db="EMBL/GenBank/DDBJ databases">
        <title>Draft genome sequences of two oriental melons (Cucumis melo L. var makuwa).</title>
        <authorList>
            <person name="Kwon S.-Y."/>
        </authorList>
    </citation>
    <scope>NUCLEOTIDE SEQUENCE [LARGE SCALE GENOMIC DNA]</scope>
    <source>
        <strain evidence="4">cv. Chang Bougi</strain>
        <tissue evidence="3">Leaf</tissue>
    </source>
</reference>
<dbReference type="AlphaFoldDB" id="A0A5D3BWK1"/>
<dbReference type="EMBL" id="SSTD01015580">
    <property type="protein sequence ID" value="TYK02499.1"/>
    <property type="molecule type" value="Genomic_DNA"/>
</dbReference>